<dbReference type="Gene3D" id="3.30.2420.10">
    <property type="entry name" value="TonB"/>
    <property type="match status" value="1"/>
</dbReference>
<dbReference type="EMBL" id="FOCF01000001">
    <property type="protein sequence ID" value="SEM44128.1"/>
    <property type="molecule type" value="Genomic_DNA"/>
</dbReference>
<evidence type="ECO:0000313" key="3">
    <source>
        <dbReference type="EMBL" id="SEM44128.1"/>
    </source>
</evidence>
<dbReference type="OrthoDB" id="7490440at2"/>
<dbReference type="PROSITE" id="PS52015">
    <property type="entry name" value="TONB_CTD"/>
    <property type="match status" value="1"/>
</dbReference>
<dbReference type="InterPro" id="IPR037682">
    <property type="entry name" value="TonB_C"/>
</dbReference>
<feature type="signal peptide" evidence="1">
    <location>
        <begin position="1"/>
        <end position="20"/>
    </location>
</feature>
<feature type="chain" id="PRO_5011491485" description="TonB C-terminal domain-containing protein" evidence="1">
    <location>
        <begin position="21"/>
        <end position="656"/>
    </location>
</feature>
<evidence type="ECO:0000256" key="1">
    <source>
        <dbReference type="SAM" id="SignalP"/>
    </source>
</evidence>
<dbReference type="STRING" id="1166340.SAMN05192583_0223"/>
<dbReference type="Proteomes" id="UP000199206">
    <property type="component" value="Unassembled WGS sequence"/>
</dbReference>
<dbReference type="RefSeq" id="WP_139197922.1">
    <property type="nucleotide sequence ID" value="NZ_FOCF01000001.1"/>
</dbReference>
<dbReference type="GO" id="GO:0055085">
    <property type="term" value="P:transmembrane transport"/>
    <property type="evidence" value="ECO:0007669"/>
    <property type="project" value="InterPro"/>
</dbReference>
<reference evidence="4" key="1">
    <citation type="submission" date="2016-10" db="EMBL/GenBank/DDBJ databases">
        <authorList>
            <person name="Varghese N."/>
            <person name="Submissions S."/>
        </authorList>
    </citation>
    <scope>NUCLEOTIDE SEQUENCE [LARGE SCALE GENOMIC DNA]</scope>
    <source>
        <strain evidence="4">S6-262</strain>
    </source>
</reference>
<name>A0A1H7YFL7_9SPHN</name>
<evidence type="ECO:0000259" key="2">
    <source>
        <dbReference type="PROSITE" id="PS52015"/>
    </source>
</evidence>
<organism evidence="3 4">
    <name type="scientific">Sphingomonas gellani</name>
    <dbReference type="NCBI Taxonomy" id="1166340"/>
    <lineage>
        <taxon>Bacteria</taxon>
        <taxon>Pseudomonadati</taxon>
        <taxon>Pseudomonadota</taxon>
        <taxon>Alphaproteobacteria</taxon>
        <taxon>Sphingomonadales</taxon>
        <taxon>Sphingomonadaceae</taxon>
        <taxon>Sphingomonas</taxon>
    </lineage>
</organism>
<gene>
    <name evidence="3" type="ORF">SAMN05192583_0223</name>
</gene>
<accession>A0A1H7YFL7</accession>
<proteinExistence type="predicted"/>
<dbReference type="AlphaFoldDB" id="A0A1H7YFL7"/>
<feature type="domain" description="TonB C-terminal" evidence="2">
    <location>
        <begin position="564"/>
        <end position="656"/>
    </location>
</feature>
<dbReference type="SUPFAM" id="SSF74653">
    <property type="entry name" value="TolA/TonB C-terminal domain"/>
    <property type="match status" value="1"/>
</dbReference>
<keyword evidence="1" id="KW-0732">Signal</keyword>
<sequence>MSSGRLVAVAGGIIAAAVSAGGIAAQQPTATAQTVQQQFDAATKLSQGTDAAATLAAWEALEGRVARNRRTHAIVLIRKSQALLQLRREDDALVAARAGLADLPESDRTLDADRFDALTTVAFANKDSLDYAGAAEAFSRAATFAATPADKLNANLGLVQVATFTDPALATTAMGRVDAVVAANGAAPVVQAAVEQARALLLLNQGQFAAAVVPAKLAVTRLGGLTQRTDLRDVAARSTASLALLLAGSGDSAREYMAMTGAGRLPSGQFDPAVQMSVPDCGGDAGLKPSDVAVVQFSIDDDGAVRHVAPIYATNGHQVALHFAQAARGWSWTPDQVKGLPTFFRYMARVEMRCSTGFERPGVSSLLAADLVRWLGDHGVEVPSDAGDGDARQVATQRAALARAVAADPAGLQTLAALWALSVNAVVGREETHDLLLRAMDIARAKKAPALVLLALDVDARRTAKASFRRGEMPYRPLLTDPVYTADPEARAAARLVMAESMGRKDDAQRPLLAQVAEDAALAKDNRFRVGALVRLASLEQEGGNTELARTTFEKTGLDPSQCSLIDAPPKLVKVGGTYPQEAVRWGFEGWTQTQFDITADGRVVNERAILSYPPFVFSKAGTQTMADARYAKTFRPGGELGCGASTSRVRFLMPH</sequence>
<protein>
    <recommendedName>
        <fullName evidence="2">TonB C-terminal domain-containing protein</fullName>
    </recommendedName>
</protein>
<keyword evidence="4" id="KW-1185">Reference proteome</keyword>
<evidence type="ECO:0000313" key="4">
    <source>
        <dbReference type="Proteomes" id="UP000199206"/>
    </source>
</evidence>